<dbReference type="Pfam" id="PF00160">
    <property type="entry name" value="Pro_isomerase"/>
    <property type="match status" value="1"/>
</dbReference>
<accession>A0ABU5DEX4</accession>
<proteinExistence type="inferred from homology"/>
<name>A0ABU5DEX4_9BURK</name>
<evidence type="ECO:0000256" key="3">
    <source>
        <dbReference type="ARBA" id="ARBA00023110"/>
    </source>
</evidence>
<evidence type="ECO:0000313" key="7">
    <source>
        <dbReference type="EMBL" id="MDY0744699.1"/>
    </source>
</evidence>
<sequence>MNPKHSFLSRRTLGIAAIGAAATLLLASCGGGTSGPDNSTPSDYNTKTPGTVTLTVTHRVAIAVSMPDLSGVTNPSTLDQAGLKALPTVTKTINIGLDHKHAPISTDNFLAYLNSGAYTNTVFHRVIAGFVAQGGGYTAASDGTLTAITTNAAITLESQNGLANTRGTLAMARTTDPNSATSQFYFNLVNNVGPAPFLVNLDYQSADSPGYAVFGTVMDQASLDVMDAIAKIGTDSSDRPLVDITITSITVK</sequence>
<reference evidence="7 8" key="1">
    <citation type="submission" date="2023-11" db="EMBL/GenBank/DDBJ databases">
        <title>Paucibacter sp. nov., isolated from fresh soil in Korea.</title>
        <authorList>
            <person name="Le N.T.T."/>
        </authorList>
    </citation>
    <scope>NUCLEOTIDE SEQUENCE [LARGE SCALE GENOMIC DNA]</scope>
    <source>
        <strain evidence="7 8">R3-3</strain>
    </source>
</reference>
<dbReference type="PROSITE" id="PS00170">
    <property type="entry name" value="CSA_PPIASE_1"/>
    <property type="match status" value="1"/>
</dbReference>
<evidence type="ECO:0000256" key="1">
    <source>
        <dbReference type="ARBA" id="ARBA00007365"/>
    </source>
</evidence>
<evidence type="ECO:0000256" key="4">
    <source>
        <dbReference type="ARBA" id="ARBA00023235"/>
    </source>
</evidence>
<comment type="similarity">
    <text evidence="1">Belongs to the cyclophilin-type PPIase family.</text>
</comment>
<keyword evidence="5" id="KW-0732">Signal</keyword>
<keyword evidence="3" id="KW-0697">Rotamase</keyword>
<dbReference type="PANTHER" id="PTHR45625">
    <property type="entry name" value="PEPTIDYL-PROLYL CIS-TRANS ISOMERASE-RELATED"/>
    <property type="match status" value="1"/>
</dbReference>
<comment type="caution">
    <text evidence="7">The sequence shown here is derived from an EMBL/GenBank/DDBJ whole genome shotgun (WGS) entry which is preliminary data.</text>
</comment>
<dbReference type="GO" id="GO:0003755">
    <property type="term" value="F:peptidyl-prolyl cis-trans isomerase activity"/>
    <property type="evidence" value="ECO:0007669"/>
    <property type="project" value="UniProtKB-EC"/>
</dbReference>
<organism evidence="7 8">
    <name type="scientific">Roseateles agri</name>
    <dbReference type="NCBI Taxonomy" id="3098619"/>
    <lineage>
        <taxon>Bacteria</taxon>
        <taxon>Pseudomonadati</taxon>
        <taxon>Pseudomonadota</taxon>
        <taxon>Betaproteobacteria</taxon>
        <taxon>Burkholderiales</taxon>
        <taxon>Sphaerotilaceae</taxon>
        <taxon>Roseateles</taxon>
    </lineage>
</organism>
<evidence type="ECO:0000259" key="6">
    <source>
        <dbReference type="PROSITE" id="PS50072"/>
    </source>
</evidence>
<dbReference type="PROSITE" id="PS51257">
    <property type="entry name" value="PROKAR_LIPOPROTEIN"/>
    <property type="match status" value="1"/>
</dbReference>
<keyword evidence="4 7" id="KW-0413">Isomerase</keyword>
<evidence type="ECO:0000256" key="2">
    <source>
        <dbReference type="ARBA" id="ARBA00013194"/>
    </source>
</evidence>
<evidence type="ECO:0000256" key="5">
    <source>
        <dbReference type="SAM" id="SignalP"/>
    </source>
</evidence>
<protein>
    <recommendedName>
        <fullName evidence="2">peptidylprolyl isomerase</fullName>
        <ecNumber evidence="2">5.2.1.8</ecNumber>
    </recommendedName>
</protein>
<dbReference type="InterPro" id="IPR044666">
    <property type="entry name" value="Cyclophilin_A-like"/>
</dbReference>
<dbReference type="Proteomes" id="UP001285263">
    <property type="component" value="Unassembled WGS sequence"/>
</dbReference>
<dbReference type="PANTHER" id="PTHR45625:SF4">
    <property type="entry name" value="PEPTIDYLPROLYL ISOMERASE DOMAIN AND WD REPEAT-CONTAINING PROTEIN 1"/>
    <property type="match status" value="1"/>
</dbReference>
<dbReference type="RefSeq" id="WP_320422611.1">
    <property type="nucleotide sequence ID" value="NZ_JAXCLA010000003.1"/>
</dbReference>
<dbReference type="SUPFAM" id="SSF50891">
    <property type="entry name" value="Cyclophilin-like"/>
    <property type="match status" value="1"/>
</dbReference>
<dbReference type="InterPro" id="IPR020892">
    <property type="entry name" value="Cyclophilin-type_PPIase_CS"/>
</dbReference>
<keyword evidence="8" id="KW-1185">Reference proteome</keyword>
<gene>
    <name evidence="7" type="ORF">SNE35_09280</name>
</gene>
<dbReference type="EC" id="5.2.1.8" evidence="2"/>
<evidence type="ECO:0000313" key="8">
    <source>
        <dbReference type="Proteomes" id="UP001285263"/>
    </source>
</evidence>
<dbReference type="InterPro" id="IPR029000">
    <property type="entry name" value="Cyclophilin-like_dom_sf"/>
</dbReference>
<dbReference type="Gene3D" id="2.40.100.10">
    <property type="entry name" value="Cyclophilin-like"/>
    <property type="match status" value="1"/>
</dbReference>
<dbReference type="InterPro" id="IPR002130">
    <property type="entry name" value="Cyclophilin-type_PPIase_dom"/>
</dbReference>
<dbReference type="EMBL" id="JAXCLA010000003">
    <property type="protein sequence ID" value="MDY0744699.1"/>
    <property type="molecule type" value="Genomic_DNA"/>
</dbReference>
<feature type="chain" id="PRO_5047219928" description="peptidylprolyl isomerase" evidence="5">
    <location>
        <begin position="28"/>
        <end position="252"/>
    </location>
</feature>
<feature type="domain" description="PPIase cyclophilin-type" evidence="6">
    <location>
        <begin position="93"/>
        <end position="251"/>
    </location>
</feature>
<dbReference type="PROSITE" id="PS50072">
    <property type="entry name" value="CSA_PPIASE_2"/>
    <property type="match status" value="1"/>
</dbReference>
<feature type="signal peptide" evidence="5">
    <location>
        <begin position="1"/>
        <end position="27"/>
    </location>
</feature>